<dbReference type="RefSeq" id="WP_344684396.1">
    <property type="nucleotide sequence ID" value="NZ_BAAAVT010000007.1"/>
</dbReference>
<evidence type="ECO:0000313" key="3">
    <source>
        <dbReference type="Proteomes" id="UP001500236"/>
    </source>
</evidence>
<name>A0ABP6M091_9MICC</name>
<evidence type="ECO:0008006" key="4">
    <source>
        <dbReference type="Google" id="ProtNLM"/>
    </source>
</evidence>
<reference evidence="3" key="1">
    <citation type="journal article" date="2019" name="Int. J. Syst. Evol. Microbiol.">
        <title>The Global Catalogue of Microorganisms (GCM) 10K type strain sequencing project: providing services to taxonomists for standard genome sequencing and annotation.</title>
        <authorList>
            <consortium name="The Broad Institute Genomics Platform"/>
            <consortium name="The Broad Institute Genome Sequencing Center for Infectious Disease"/>
            <person name="Wu L."/>
            <person name="Ma J."/>
        </authorList>
    </citation>
    <scope>NUCLEOTIDE SEQUENCE [LARGE SCALE GENOMIC DNA]</scope>
    <source>
        <strain evidence="3">JCM 14309</strain>
    </source>
</reference>
<evidence type="ECO:0000313" key="2">
    <source>
        <dbReference type="EMBL" id="GAA3061949.1"/>
    </source>
</evidence>
<proteinExistence type="predicted"/>
<feature type="region of interest" description="Disordered" evidence="1">
    <location>
        <begin position="1"/>
        <end position="31"/>
    </location>
</feature>
<dbReference type="Gene3D" id="3.40.960.10">
    <property type="entry name" value="VSR Endonuclease"/>
    <property type="match status" value="1"/>
</dbReference>
<accession>A0ABP6M091</accession>
<dbReference type="SUPFAM" id="SSF52980">
    <property type="entry name" value="Restriction endonuclease-like"/>
    <property type="match status" value="1"/>
</dbReference>
<evidence type="ECO:0000256" key="1">
    <source>
        <dbReference type="SAM" id="MobiDB-lite"/>
    </source>
</evidence>
<keyword evidence="3" id="KW-1185">Reference proteome</keyword>
<organism evidence="2 3">
    <name type="scientific">Nesterenkonia aethiopica</name>
    <dbReference type="NCBI Taxonomy" id="269144"/>
    <lineage>
        <taxon>Bacteria</taxon>
        <taxon>Bacillati</taxon>
        <taxon>Actinomycetota</taxon>
        <taxon>Actinomycetes</taxon>
        <taxon>Micrococcales</taxon>
        <taxon>Micrococcaceae</taxon>
        <taxon>Nesterenkonia</taxon>
    </lineage>
</organism>
<sequence>MSRPAPASAPGPDPSRPSRRVSRRAVRGLPRAAWQSRGYSDEDLRRGVRRGELLRLGRGLYSAGLTVDDPALQARLTLQALTADGQHAASHATAAALLGLPGHRPGDGAAPLGPPFHLTRVDGRKALRRDGLVLGYRARVPASQLVRVAGVLSTGPARTWVDLARESTVDELVVLADQLIRIPRPEFEGIVEPWTDLETLRGVVQGRRGTPGAATARAALELARVGSDSPRETQLRLALHRAGLPEPEVNAWILDESGRAVHQPDLMLRRWRIAINYEGRHHSDPLQIERDVARQEGLQLLGWEDLRITDRRSRDVWRPAVEKVTGSLLRAGWWPGCPW</sequence>
<dbReference type="InterPro" id="IPR011335">
    <property type="entry name" value="Restrct_endonuc-II-like"/>
</dbReference>
<protein>
    <recommendedName>
        <fullName evidence="4">DUF559 domain-containing protein</fullName>
    </recommendedName>
</protein>
<feature type="compositionally biased region" description="Basic residues" evidence="1">
    <location>
        <begin position="17"/>
        <end position="26"/>
    </location>
</feature>
<comment type="caution">
    <text evidence="2">The sequence shown here is derived from an EMBL/GenBank/DDBJ whole genome shotgun (WGS) entry which is preliminary data.</text>
</comment>
<gene>
    <name evidence="2" type="ORF">GCM10010529_14260</name>
</gene>
<dbReference type="Proteomes" id="UP001500236">
    <property type="component" value="Unassembled WGS sequence"/>
</dbReference>
<dbReference type="EMBL" id="BAAAVT010000007">
    <property type="protein sequence ID" value="GAA3061949.1"/>
    <property type="molecule type" value="Genomic_DNA"/>
</dbReference>